<evidence type="ECO:0000256" key="6">
    <source>
        <dbReference type="ARBA" id="ARBA00023125"/>
    </source>
</evidence>
<dbReference type="OrthoDB" id="2111841at2759"/>
<dbReference type="InterPro" id="IPR003738">
    <property type="entry name" value="SRAP"/>
</dbReference>
<feature type="region of interest" description="Disordered" evidence="8">
    <location>
        <begin position="362"/>
        <end position="399"/>
    </location>
</feature>
<feature type="compositionally biased region" description="Basic and acidic residues" evidence="8">
    <location>
        <begin position="167"/>
        <end position="180"/>
    </location>
</feature>
<dbReference type="GO" id="GO:0008233">
    <property type="term" value="F:peptidase activity"/>
    <property type="evidence" value="ECO:0007669"/>
    <property type="project" value="UniProtKB-KW"/>
</dbReference>
<evidence type="ECO:0000256" key="7">
    <source>
        <dbReference type="ARBA" id="ARBA00023239"/>
    </source>
</evidence>
<dbReference type="GO" id="GO:0003697">
    <property type="term" value="F:single-stranded DNA binding"/>
    <property type="evidence" value="ECO:0007669"/>
    <property type="project" value="InterPro"/>
</dbReference>
<sequence length="550" mass="61844">MCGRYVLFSKLSEVHQKLLDCGLRVDSSVPDDETKPSYNISPSTFEPVYYATPRDWKQKQKYLLQPMKWGLPVPNTHITTINLRTESLTSTSAPWKTLLRSHRRCIIPANGFYEWLSSGSTKIPYYTKLAEGSKDSKGLNNDLLFFAGLYDISEPVTGNINSGKQNESIKDSDRISETKKPQQRTYTFTILTTTSNPHLRFLHDRMPVILSTHQLPLWLDTTKPWSPELEGLLKPYQGELVTYQVDQEVGKVGHSEAGFIMPVKERTDGIKNAFKMQGVASKKRAESRAKSVDNGASGEEVFDTVEEVEEFLKKEKEKVEDEVKEGLASMTEESTISQKSTAMDRFLSSTPTIKEETITPITEESSNQLFNGRFLGSTPKKEERTTTSQKSTAMDRFLGTTPTKVKEELRVGIVVKQEEEIDPVKEVEEFLAREAEKEKLKNEPTTPNRETSPASQVLSPSQKSSTSQKFASTAMERFLSSTPTKVKDGPKTGEKRSVEDGGKEEKEKVTESSSKKTRRVKSATSNAGQRRVKQTKKDGNVKITNFFGSK</sequence>
<dbReference type="GO" id="GO:0016829">
    <property type="term" value="F:lyase activity"/>
    <property type="evidence" value="ECO:0007669"/>
    <property type="project" value="UniProtKB-KW"/>
</dbReference>
<evidence type="ECO:0000313" key="10">
    <source>
        <dbReference type="Proteomes" id="UP000018144"/>
    </source>
</evidence>
<evidence type="ECO:0000256" key="8">
    <source>
        <dbReference type="SAM" id="MobiDB-lite"/>
    </source>
</evidence>
<feature type="compositionally biased region" description="Polar residues" evidence="8">
    <location>
        <begin position="443"/>
        <end position="471"/>
    </location>
</feature>
<evidence type="ECO:0000256" key="2">
    <source>
        <dbReference type="ARBA" id="ARBA00022670"/>
    </source>
</evidence>
<evidence type="ECO:0000256" key="1">
    <source>
        <dbReference type="ARBA" id="ARBA00008136"/>
    </source>
</evidence>
<keyword evidence="10" id="KW-1185">Reference proteome</keyword>
<organism evidence="9 10">
    <name type="scientific">Pyronema omphalodes (strain CBS 100304)</name>
    <name type="common">Pyronema confluens</name>
    <dbReference type="NCBI Taxonomy" id="1076935"/>
    <lineage>
        <taxon>Eukaryota</taxon>
        <taxon>Fungi</taxon>
        <taxon>Dikarya</taxon>
        <taxon>Ascomycota</taxon>
        <taxon>Pezizomycotina</taxon>
        <taxon>Pezizomycetes</taxon>
        <taxon>Pezizales</taxon>
        <taxon>Pyronemataceae</taxon>
        <taxon>Pyronema</taxon>
    </lineage>
</organism>
<proteinExistence type="inferred from homology"/>
<feature type="compositionally biased region" description="Basic and acidic residues" evidence="8">
    <location>
        <begin position="485"/>
        <end position="514"/>
    </location>
</feature>
<dbReference type="GO" id="GO:0106300">
    <property type="term" value="P:protein-DNA covalent cross-linking repair"/>
    <property type="evidence" value="ECO:0007669"/>
    <property type="project" value="InterPro"/>
</dbReference>
<evidence type="ECO:0000256" key="4">
    <source>
        <dbReference type="ARBA" id="ARBA00022801"/>
    </source>
</evidence>
<dbReference type="STRING" id="1076935.U4LAT5"/>
<keyword evidence="6" id="KW-0238">DNA-binding</keyword>
<dbReference type="PANTHER" id="PTHR13604:SF0">
    <property type="entry name" value="ABASIC SITE PROCESSING PROTEIN HMCES"/>
    <property type="match status" value="1"/>
</dbReference>
<keyword evidence="5" id="KW-0190">Covalent protein-DNA linkage</keyword>
<evidence type="ECO:0000256" key="5">
    <source>
        <dbReference type="ARBA" id="ARBA00023124"/>
    </source>
</evidence>
<dbReference type="AlphaFoldDB" id="U4LAT5"/>
<keyword evidence="2" id="KW-0645">Protease</keyword>
<dbReference type="PANTHER" id="PTHR13604">
    <property type="entry name" value="DC12-RELATED"/>
    <property type="match status" value="1"/>
</dbReference>
<feature type="region of interest" description="Disordered" evidence="8">
    <location>
        <begin position="435"/>
        <end position="550"/>
    </location>
</feature>
<accession>U4LAT5</accession>
<keyword evidence="4" id="KW-0378">Hydrolase</keyword>
<dbReference type="InterPro" id="IPR036590">
    <property type="entry name" value="SRAP-like"/>
</dbReference>
<evidence type="ECO:0000256" key="3">
    <source>
        <dbReference type="ARBA" id="ARBA00022763"/>
    </source>
</evidence>
<gene>
    <name evidence="9" type="ORF">PCON_01734</name>
</gene>
<comment type="similarity">
    <text evidence="1">Belongs to the SOS response-associated peptidase family.</text>
</comment>
<dbReference type="SUPFAM" id="SSF143081">
    <property type="entry name" value="BB1717-like"/>
    <property type="match status" value="1"/>
</dbReference>
<dbReference type="Proteomes" id="UP000018144">
    <property type="component" value="Unassembled WGS sequence"/>
</dbReference>
<reference evidence="9 10" key="1">
    <citation type="journal article" date="2013" name="PLoS Genet.">
        <title>The genome and development-dependent transcriptomes of Pyronema confluens: a window into fungal evolution.</title>
        <authorList>
            <person name="Traeger S."/>
            <person name="Altegoer F."/>
            <person name="Freitag M."/>
            <person name="Gabaldon T."/>
            <person name="Kempken F."/>
            <person name="Kumar A."/>
            <person name="Marcet-Houben M."/>
            <person name="Poggeler S."/>
            <person name="Stajich J.E."/>
            <person name="Nowrousian M."/>
        </authorList>
    </citation>
    <scope>NUCLEOTIDE SEQUENCE [LARGE SCALE GENOMIC DNA]</scope>
    <source>
        <strain evidence="10">CBS 100304</strain>
        <tissue evidence="9">Vegetative mycelium</tissue>
    </source>
</reference>
<feature type="region of interest" description="Disordered" evidence="8">
    <location>
        <begin position="161"/>
        <end position="181"/>
    </location>
</feature>
<dbReference type="GO" id="GO:0006508">
    <property type="term" value="P:proteolysis"/>
    <property type="evidence" value="ECO:0007669"/>
    <property type="project" value="UniProtKB-KW"/>
</dbReference>
<dbReference type="Pfam" id="PF02586">
    <property type="entry name" value="SRAP"/>
    <property type="match status" value="1"/>
</dbReference>
<evidence type="ECO:0000313" key="9">
    <source>
        <dbReference type="EMBL" id="CCX15459.1"/>
    </source>
</evidence>
<keyword evidence="3" id="KW-0227">DNA damage</keyword>
<keyword evidence="7" id="KW-0456">Lyase</keyword>
<dbReference type="Gene3D" id="3.90.1680.10">
    <property type="entry name" value="SOS response associated peptidase-like"/>
    <property type="match status" value="1"/>
</dbReference>
<protein>
    <submittedName>
        <fullName evidence="9">Similar to UPF0361 protein yoqW acc. no. O64131</fullName>
    </submittedName>
</protein>
<name>U4LAT5_PYROM</name>
<dbReference type="eggNOG" id="KOG2618">
    <property type="taxonomic scope" value="Eukaryota"/>
</dbReference>
<dbReference type="EMBL" id="HF936168">
    <property type="protein sequence ID" value="CCX15459.1"/>
    <property type="molecule type" value="Genomic_DNA"/>
</dbReference>